<protein>
    <submittedName>
        <fullName evidence="2 4">Uncharacterized protein</fullName>
    </submittedName>
</protein>
<accession>A0A0N4XS38</accession>
<reference evidence="4" key="1">
    <citation type="submission" date="2017-02" db="UniProtKB">
        <authorList>
            <consortium name="WormBaseParasite"/>
        </authorList>
    </citation>
    <scope>IDENTIFICATION</scope>
</reference>
<evidence type="ECO:0000313" key="3">
    <source>
        <dbReference type="Proteomes" id="UP000271162"/>
    </source>
</evidence>
<dbReference type="WBParaSite" id="NBR_0000534001-mRNA-1">
    <property type="protein sequence ID" value="NBR_0000534001-mRNA-1"/>
    <property type="gene ID" value="NBR_0000534001"/>
</dbReference>
<feature type="compositionally biased region" description="Basic and acidic residues" evidence="1">
    <location>
        <begin position="1"/>
        <end position="22"/>
    </location>
</feature>
<dbReference type="AlphaFoldDB" id="A0A0N4XS38"/>
<keyword evidence="3" id="KW-1185">Reference proteome</keyword>
<organism evidence="4">
    <name type="scientific">Nippostrongylus brasiliensis</name>
    <name type="common">Rat hookworm</name>
    <dbReference type="NCBI Taxonomy" id="27835"/>
    <lineage>
        <taxon>Eukaryota</taxon>
        <taxon>Metazoa</taxon>
        <taxon>Ecdysozoa</taxon>
        <taxon>Nematoda</taxon>
        <taxon>Chromadorea</taxon>
        <taxon>Rhabditida</taxon>
        <taxon>Rhabditina</taxon>
        <taxon>Rhabditomorpha</taxon>
        <taxon>Strongyloidea</taxon>
        <taxon>Heligmosomidae</taxon>
        <taxon>Nippostrongylus</taxon>
    </lineage>
</organism>
<gene>
    <name evidence="2" type="ORF">NBR_LOCUS5341</name>
</gene>
<evidence type="ECO:0000313" key="2">
    <source>
        <dbReference type="EMBL" id="VDL68930.1"/>
    </source>
</evidence>
<dbReference type="Proteomes" id="UP000271162">
    <property type="component" value="Unassembled WGS sequence"/>
</dbReference>
<name>A0A0N4XS38_NIPBR</name>
<reference evidence="2 3" key="2">
    <citation type="submission" date="2018-11" db="EMBL/GenBank/DDBJ databases">
        <authorList>
            <consortium name="Pathogen Informatics"/>
        </authorList>
    </citation>
    <scope>NUCLEOTIDE SEQUENCE [LARGE SCALE GENOMIC DNA]</scope>
</reference>
<proteinExistence type="predicted"/>
<sequence>MCIHAANDDCHGEQSYKGDGGRTTRGSNSELCSKSPTTTDPVHQPSDHVFPHVSIAAHVVPTRVRLF</sequence>
<feature type="compositionally biased region" description="Polar residues" evidence="1">
    <location>
        <begin position="24"/>
        <end position="41"/>
    </location>
</feature>
<evidence type="ECO:0000313" key="4">
    <source>
        <dbReference type="WBParaSite" id="NBR_0000534001-mRNA-1"/>
    </source>
</evidence>
<feature type="region of interest" description="Disordered" evidence="1">
    <location>
        <begin position="1"/>
        <end position="46"/>
    </location>
</feature>
<evidence type="ECO:0000256" key="1">
    <source>
        <dbReference type="SAM" id="MobiDB-lite"/>
    </source>
</evidence>
<dbReference type="EMBL" id="UYSL01012561">
    <property type="protein sequence ID" value="VDL68930.1"/>
    <property type="molecule type" value="Genomic_DNA"/>
</dbReference>